<dbReference type="Pfam" id="PF00179">
    <property type="entry name" value="UQ_con"/>
    <property type="match status" value="1"/>
</dbReference>
<feature type="region of interest" description="Disordered" evidence="6">
    <location>
        <begin position="93"/>
        <end position="114"/>
    </location>
</feature>
<sequence length="747" mass="82554">MESSAVGRSYVPSKSKKRVFPGESSMDPDVIEIPPPVNGRSKGKAVKINEVMNREIIDVDMDENRCSNKFTEGMGGKNDKGKGAITINSFVTSGASTHGSGDGEQSLKKSSAPGSQNVVDLDGFACEFSFLDDYGDTYSDCTHVFDDNQLYEDEYEILQSHFDNIDIPPGVEAPVSWFPGPAQNKITIGTTNSSTLLNPKPQPSSGVLFPGKEASHSLWSVDPWGGKSTINSPTVGAPVHAVSHPHKMVKPSLGPDAREKFIASSKHLQYKTQSSGWDFVNKSTRSGVASSHGPHNPPGFWNKHPGLELAPFRSAHLRKNAKQIMSSSYVPNASKASPVPSKWFNYDARMYPIASSNYPIHYNPFLSEHVSSEEVAYDPFAQDLFTIQKNAIDLGIPFSSSSRSQKDATYLGIPSGSSSGSQQNAAAKHVNGDEIHMKFQQFQRFDIVQDPSDHHYVRNGSSLKQPSKRWAKKIQEEWKILEKDLPETIFVRAYESRMDLLRAVIIGAEGTPYHDGLFFFDVSFPDNYPHVPPNVYYHSRGLRLNPNLYDNGKVCLSLLNTWSGSQKEMWIPNLSTMLQVLVSIQGLILNAKPYFNEPAYARLSGTPHGEKSSHHYNECTFILSLKTMVFTLRNQPKHFEDFVVGHFFKRALDILVACKAYMDGAQVGCLVKGGVQDVDEGDKSCSQNFKETLGAYLKPLVDAFTQVGVKDCEQFIPPPQKGSSQTGIRPAGHRLMSPALKMANFLL</sequence>
<evidence type="ECO:0000313" key="8">
    <source>
        <dbReference type="EMBL" id="KAK1395609.1"/>
    </source>
</evidence>
<dbReference type="SMART" id="SM00212">
    <property type="entry name" value="UBCc"/>
    <property type="match status" value="1"/>
</dbReference>
<keyword evidence="5" id="KW-0067">ATP-binding</keyword>
<reference evidence="8" key="2">
    <citation type="submission" date="2023-05" db="EMBL/GenBank/DDBJ databases">
        <authorList>
            <person name="Schelkunov M.I."/>
        </authorList>
    </citation>
    <scope>NUCLEOTIDE SEQUENCE</scope>
    <source>
        <strain evidence="8">Hsosn_3</strain>
        <tissue evidence="8">Leaf</tissue>
    </source>
</reference>
<dbReference type="CDD" id="cd23837">
    <property type="entry name" value="UBCc_UBE2O"/>
    <property type="match status" value="1"/>
</dbReference>
<keyword evidence="9" id="KW-1185">Reference proteome</keyword>
<evidence type="ECO:0000256" key="3">
    <source>
        <dbReference type="ARBA" id="ARBA00022741"/>
    </source>
</evidence>
<keyword evidence="3" id="KW-0547">Nucleotide-binding</keyword>
<comment type="caution">
    <text evidence="8">The sequence shown here is derived from an EMBL/GenBank/DDBJ whole genome shotgun (WGS) entry which is preliminary data.</text>
</comment>
<accession>A0AAD8J2C3</accession>
<feature type="region of interest" description="Disordered" evidence="6">
    <location>
        <begin position="1"/>
        <end position="42"/>
    </location>
</feature>
<dbReference type="FunFam" id="3.10.110.10:FF:000028">
    <property type="entry name" value="Probable ubiquitin-conjugating enzyme E2 23"/>
    <property type="match status" value="1"/>
</dbReference>
<feature type="region of interest" description="Disordered" evidence="6">
    <location>
        <begin position="401"/>
        <end position="429"/>
    </location>
</feature>
<protein>
    <recommendedName>
        <fullName evidence="1">E2 ubiquitin-conjugating enzyme</fullName>
        <ecNumber evidence="1">2.3.2.23</ecNumber>
    </recommendedName>
</protein>
<evidence type="ECO:0000256" key="2">
    <source>
        <dbReference type="ARBA" id="ARBA00022679"/>
    </source>
</evidence>
<feature type="domain" description="UBC core" evidence="7">
    <location>
        <begin position="469"/>
        <end position="629"/>
    </location>
</feature>
<evidence type="ECO:0000256" key="4">
    <source>
        <dbReference type="ARBA" id="ARBA00022786"/>
    </source>
</evidence>
<evidence type="ECO:0000256" key="6">
    <source>
        <dbReference type="SAM" id="MobiDB-lite"/>
    </source>
</evidence>
<dbReference type="InterPro" id="IPR000608">
    <property type="entry name" value="UBC"/>
</dbReference>
<dbReference type="PROSITE" id="PS50127">
    <property type="entry name" value="UBC_2"/>
    <property type="match status" value="1"/>
</dbReference>
<dbReference type="SUPFAM" id="SSF54495">
    <property type="entry name" value="UBC-like"/>
    <property type="match status" value="1"/>
</dbReference>
<keyword evidence="4" id="KW-0833">Ubl conjugation pathway</keyword>
<dbReference type="AlphaFoldDB" id="A0AAD8J2C3"/>
<dbReference type="PANTHER" id="PTHR46116:SF41">
    <property type="entry name" value="UBIQUITIN-CONJUGATING ENZYME E2 25-RELATED"/>
    <property type="match status" value="1"/>
</dbReference>
<name>A0AAD8J2C3_9APIA</name>
<reference evidence="8" key="1">
    <citation type="submission" date="2023-02" db="EMBL/GenBank/DDBJ databases">
        <title>Genome of toxic invasive species Heracleum sosnowskyi carries increased number of genes despite the absence of recent whole-genome duplications.</title>
        <authorList>
            <person name="Schelkunov M."/>
            <person name="Shtratnikova V."/>
            <person name="Makarenko M."/>
            <person name="Klepikova A."/>
            <person name="Omelchenko D."/>
            <person name="Novikova G."/>
            <person name="Obukhova E."/>
            <person name="Bogdanov V."/>
            <person name="Penin A."/>
            <person name="Logacheva M."/>
        </authorList>
    </citation>
    <scope>NUCLEOTIDE SEQUENCE</scope>
    <source>
        <strain evidence="8">Hsosn_3</strain>
        <tissue evidence="8">Leaf</tissue>
    </source>
</reference>
<dbReference type="EMBL" id="JAUIZM010000002">
    <property type="protein sequence ID" value="KAK1395609.1"/>
    <property type="molecule type" value="Genomic_DNA"/>
</dbReference>
<keyword evidence="2" id="KW-0808">Transferase</keyword>
<gene>
    <name evidence="8" type="ORF">POM88_005472</name>
</gene>
<dbReference type="GO" id="GO:0061631">
    <property type="term" value="F:ubiquitin conjugating enzyme activity"/>
    <property type="evidence" value="ECO:0007669"/>
    <property type="project" value="UniProtKB-EC"/>
</dbReference>
<dbReference type="PANTHER" id="PTHR46116">
    <property type="entry name" value="(E3-INDEPENDENT) E2 UBIQUITIN-CONJUGATING ENZYME"/>
    <property type="match status" value="1"/>
</dbReference>
<proteinExistence type="predicted"/>
<dbReference type="InterPro" id="IPR016135">
    <property type="entry name" value="UBQ-conjugating_enzyme/RWD"/>
</dbReference>
<organism evidence="8 9">
    <name type="scientific">Heracleum sosnowskyi</name>
    <dbReference type="NCBI Taxonomy" id="360622"/>
    <lineage>
        <taxon>Eukaryota</taxon>
        <taxon>Viridiplantae</taxon>
        <taxon>Streptophyta</taxon>
        <taxon>Embryophyta</taxon>
        <taxon>Tracheophyta</taxon>
        <taxon>Spermatophyta</taxon>
        <taxon>Magnoliopsida</taxon>
        <taxon>eudicotyledons</taxon>
        <taxon>Gunneridae</taxon>
        <taxon>Pentapetalae</taxon>
        <taxon>asterids</taxon>
        <taxon>campanulids</taxon>
        <taxon>Apiales</taxon>
        <taxon>Apiaceae</taxon>
        <taxon>Apioideae</taxon>
        <taxon>apioid superclade</taxon>
        <taxon>Tordylieae</taxon>
        <taxon>Tordyliinae</taxon>
        <taxon>Heracleum</taxon>
    </lineage>
</organism>
<evidence type="ECO:0000256" key="5">
    <source>
        <dbReference type="ARBA" id="ARBA00022840"/>
    </source>
</evidence>
<evidence type="ECO:0000313" key="9">
    <source>
        <dbReference type="Proteomes" id="UP001237642"/>
    </source>
</evidence>
<dbReference type="GO" id="GO:0005524">
    <property type="term" value="F:ATP binding"/>
    <property type="evidence" value="ECO:0007669"/>
    <property type="project" value="UniProtKB-KW"/>
</dbReference>
<evidence type="ECO:0000259" key="7">
    <source>
        <dbReference type="PROSITE" id="PS50127"/>
    </source>
</evidence>
<dbReference type="EC" id="2.3.2.23" evidence="1"/>
<dbReference type="Gene3D" id="3.10.110.10">
    <property type="entry name" value="Ubiquitin Conjugating Enzyme"/>
    <property type="match status" value="1"/>
</dbReference>
<evidence type="ECO:0000256" key="1">
    <source>
        <dbReference type="ARBA" id="ARBA00012486"/>
    </source>
</evidence>
<dbReference type="Proteomes" id="UP001237642">
    <property type="component" value="Unassembled WGS sequence"/>
</dbReference>